<evidence type="ECO:0000313" key="1">
    <source>
        <dbReference type="EMBL" id="RPA84783.1"/>
    </source>
</evidence>
<organism evidence="1 2">
    <name type="scientific">Ascobolus immersus RN42</name>
    <dbReference type="NCBI Taxonomy" id="1160509"/>
    <lineage>
        <taxon>Eukaryota</taxon>
        <taxon>Fungi</taxon>
        <taxon>Dikarya</taxon>
        <taxon>Ascomycota</taxon>
        <taxon>Pezizomycotina</taxon>
        <taxon>Pezizomycetes</taxon>
        <taxon>Pezizales</taxon>
        <taxon>Ascobolaceae</taxon>
        <taxon>Ascobolus</taxon>
    </lineage>
</organism>
<dbReference type="AlphaFoldDB" id="A0A3N4IF71"/>
<reference evidence="1 2" key="1">
    <citation type="journal article" date="2018" name="Nat. Ecol. Evol.">
        <title>Pezizomycetes genomes reveal the molecular basis of ectomycorrhizal truffle lifestyle.</title>
        <authorList>
            <person name="Murat C."/>
            <person name="Payen T."/>
            <person name="Noel B."/>
            <person name="Kuo A."/>
            <person name="Morin E."/>
            <person name="Chen J."/>
            <person name="Kohler A."/>
            <person name="Krizsan K."/>
            <person name="Balestrini R."/>
            <person name="Da Silva C."/>
            <person name="Montanini B."/>
            <person name="Hainaut M."/>
            <person name="Levati E."/>
            <person name="Barry K.W."/>
            <person name="Belfiori B."/>
            <person name="Cichocki N."/>
            <person name="Clum A."/>
            <person name="Dockter R.B."/>
            <person name="Fauchery L."/>
            <person name="Guy J."/>
            <person name="Iotti M."/>
            <person name="Le Tacon F."/>
            <person name="Lindquist E.A."/>
            <person name="Lipzen A."/>
            <person name="Malagnac F."/>
            <person name="Mello A."/>
            <person name="Molinier V."/>
            <person name="Miyauchi S."/>
            <person name="Poulain J."/>
            <person name="Riccioni C."/>
            <person name="Rubini A."/>
            <person name="Sitrit Y."/>
            <person name="Splivallo R."/>
            <person name="Traeger S."/>
            <person name="Wang M."/>
            <person name="Zifcakova L."/>
            <person name="Wipf D."/>
            <person name="Zambonelli A."/>
            <person name="Paolocci F."/>
            <person name="Nowrousian M."/>
            <person name="Ottonello S."/>
            <person name="Baldrian P."/>
            <person name="Spatafora J.W."/>
            <person name="Henrissat B."/>
            <person name="Nagy L.G."/>
            <person name="Aury J.M."/>
            <person name="Wincker P."/>
            <person name="Grigoriev I.V."/>
            <person name="Bonfante P."/>
            <person name="Martin F.M."/>
        </authorList>
    </citation>
    <scope>NUCLEOTIDE SEQUENCE [LARGE SCALE GENOMIC DNA]</scope>
    <source>
        <strain evidence="1 2">RN42</strain>
    </source>
</reference>
<gene>
    <name evidence="1" type="ORF">BJ508DRAFT_303535</name>
</gene>
<sequence>MAYGPPIRPILQRSIPYPTAQRPRGISKAYFAPTRLEQALHQKHHCSCLLTGAETSNEQISKLSLEGLEPREKTGLYIWILSKLAERISFEGALKTLKQLSDDSKQNSREIERTALRLGQIDLSAGSSMVPEVSTEEGEEMDETVMRLGHIDLDAGSPAPVHSQTGIPDICECCGHSWDDLHG</sequence>
<accession>A0A3N4IF71</accession>
<keyword evidence="2" id="KW-1185">Reference proteome</keyword>
<dbReference type="EMBL" id="ML119657">
    <property type="protein sequence ID" value="RPA84783.1"/>
    <property type="molecule type" value="Genomic_DNA"/>
</dbReference>
<dbReference type="Proteomes" id="UP000275078">
    <property type="component" value="Unassembled WGS sequence"/>
</dbReference>
<protein>
    <submittedName>
        <fullName evidence="1">Uncharacterized protein</fullName>
    </submittedName>
</protein>
<proteinExistence type="predicted"/>
<name>A0A3N4IF71_ASCIM</name>
<evidence type="ECO:0000313" key="2">
    <source>
        <dbReference type="Proteomes" id="UP000275078"/>
    </source>
</evidence>